<evidence type="ECO:0000256" key="7">
    <source>
        <dbReference type="RuleBase" id="RU003540"/>
    </source>
</evidence>
<feature type="binding site" evidence="6">
    <location>
        <position position="28"/>
    </location>
    <ligand>
        <name>Ca(2+)</name>
        <dbReference type="ChEBI" id="CHEBI:29108"/>
        <label>1</label>
    </ligand>
</feature>
<feature type="binding site" evidence="6">
    <location>
        <position position="26"/>
    </location>
    <ligand>
        <name>Ca(2+)</name>
        <dbReference type="ChEBI" id="CHEBI:29108"/>
        <label>1</label>
    </ligand>
</feature>
<dbReference type="PRINTS" id="PR00196">
    <property type="entry name" value="ANNEXIN"/>
</dbReference>
<name>A0AAX6FQJ0_IRIPA</name>
<organism evidence="8 9">
    <name type="scientific">Iris pallida</name>
    <name type="common">Sweet iris</name>
    <dbReference type="NCBI Taxonomy" id="29817"/>
    <lineage>
        <taxon>Eukaryota</taxon>
        <taxon>Viridiplantae</taxon>
        <taxon>Streptophyta</taxon>
        <taxon>Embryophyta</taxon>
        <taxon>Tracheophyta</taxon>
        <taxon>Spermatophyta</taxon>
        <taxon>Magnoliopsida</taxon>
        <taxon>Liliopsida</taxon>
        <taxon>Asparagales</taxon>
        <taxon>Iridaceae</taxon>
        <taxon>Iridoideae</taxon>
        <taxon>Irideae</taxon>
        <taxon>Iris</taxon>
    </lineage>
</organism>
<dbReference type="Proteomes" id="UP001140949">
    <property type="component" value="Unassembled WGS sequence"/>
</dbReference>
<dbReference type="InterPro" id="IPR037104">
    <property type="entry name" value="Annexin_sf"/>
</dbReference>
<proteinExistence type="inferred from homology"/>
<feature type="binding site" evidence="6">
    <location>
        <position position="256"/>
    </location>
    <ligand>
        <name>Ca(2+)</name>
        <dbReference type="ChEBI" id="CHEBI:29108"/>
        <label>1</label>
    </ligand>
</feature>
<dbReference type="GO" id="GO:0005544">
    <property type="term" value="F:calcium-dependent phospholipid binding"/>
    <property type="evidence" value="ECO:0007669"/>
    <property type="project" value="UniProtKB-KW"/>
</dbReference>
<accession>A0AAX6FQJ0</accession>
<evidence type="ECO:0000256" key="5">
    <source>
        <dbReference type="ARBA" id="ARBA00023302"/>
    </source>
</evidence>
<sequence length="316" mass="35533">MATVKFVENPPSPAEDAEQLRKAFVGWGTNEKLIISILAHRSAAHRRLIRQAYAEAYGEDLLVSLDKEISGDFERVVLLWALNPAERDALLANEAARRWNPSNKVLIEIACARSSGQLFAARQAYHARYHKSLEEDVAAHTTGDFRKLLVPLVSVFRYEGEVVNATLAKSEAKILHKKITEKAYSDEELIRIITTRSKAQLNATFNHYHNEFGHPISKDLKSDPKDDFIAALRATIRCITCPEKYFEKVIRLAINKLGTDEGALTRVVTTRAEIDMKNIGEIYLKRNSVPLDRAVDNDTSGDYQSMLLALLGREDA</sequence>
<comment type="domain">
    <text evidence="7">A pair of annexin repeats may form one binding site for calcium and phospholipid.</text>
</comment>
<reference evidence="8" key="2">
    <citation type="submission" date="2023-04" db="EMBL/GenBank/DDBJ databases">
        <authorList>
            <person name="Bruccoleri R.E."/>
            <person name="Oakeley E.J."/>
            <person name="Faust A.-M."/>
            <person name="Dessus-Babus S."/>
            <person name="Altorfer M."/>
            <person name="Burckhardt D."/>
            <person name="Oertli M."/>
            <person name="Naumann U."/>
            <person name="Petersen F."/>
            <person name="Wong J."/>
        </authorList>
    </citation>
    <scope>NUCLEOTIDE SEQUENCE</scope>
    <source>
        <strain evidence="8">GSM-AAB239-AS_SAM_17_03QT</strain>
        <tissue evidence="8">Leaf</tissue>
    </source>
</reference>
<dbReference type="FunFam" id="1.10.220.10:FF:000001">
    <property type="entry name" value="Annexin"/>
    <property type="match status" value="1"/>
</dbReference>
<dbReference type="EMBL" id="JANAVB010027163">
    <property type="protein sequence ID" value="KAJ6818664.1"/>
    <property type="molecule type" value="Genomic_DNA"/>
</dbReference>
<dbReference type="GO" id="GO:0009409">
    <property type="term" value="P:response to cold"/>
    <property type="evidence" value="ECO:0007669"/>
    <property type="project" value="TreeGrafter"/>
</dbReference>
<feature type="binding site" evidence="6">
    <location>
        <position position="254"/>
    </location>
    <ligand>
        <name>Ca(2+)</name>
        <dbReference type="ChEBI" id="CHEBI:29108"/>
        <label>1</label>
    </ligand>
</feature>
<comment type="similarity">
    <text evidence="7">Belongs to the annexin family.</text>
</comment>
<reference evidence="8" key="1">
    <citation type="journal article" date="2023" name="GigaByte">
        <title>Genome assembly of the bearded iris, Iris pallida Lam.</title>
        <authorList>
            <person name="Bruccoleri R.E."/>
            <person name="Oakeley E.J."/>
            <person name="Faust A.M.E."/>
            <person name="Altorfer M."/>
            <person name="Dessus-Babus S."/>
            <person name="Burckhardt D."/>
            <person name="Oertli M."/>
            <person name="Naumann U."/>
            <person name="Petersen F."/>
            <person name="Wong J."/>
        </authorList>
    </citation>
    <scope>NUCLEOTIDE SEQUENCE</scope>
    <source>
        <strain evidence="8">GSM-AAB239-AS_SAM_17_03QT</strain>
    </source>
</reference>
<dbReference type="PANTHER" id="PTHR10502">
    <property type="entry name" value="ANNEXIN"/>
    <property type="match status" value="1"/>
</dbReference>
<dbReference type="InterPro" id="IPR001464">
    <property type="entry name" value="Annexin"/>
</dbReference>
<evidence type="ECO:0000313" key="9">
    <source>
        <dbReference type="Proteomes" id="UP001140949"/>
    </source>
</evidence>
<evidence type="ECO:0000256" key="2">
    <source>
        <dbReference type="ARBA" id="ARBA00022737"/>
    </source>
</evidence>
<evidence type="ECO:0000256" key="4">
    <source>
        <dbReference type="ARBA" id="ARBA00023216"/>
    </source>
</evidence>
<dbReference type="FunFam" id="1.10.220.10:FF:000009">
    <property type="entry name" value="Annexin"/>
    <property type="match status" value="1"/>
</dbReference>
<keyword evidence="3 6" id="KW-0106">Calcium</keyword>
<keyword evidence="1 6" id="KW-0479">Metal-binding</keyword>
<dbReference type="SUPFAM" id="SSF47874">
    <property type="entry name" value="Annexin"/>
    <property type="match status" value="1"/>
</dbReference>
<feature type="binding site" evidence="6">
    <location>
        <position position="24"/>
    </location>
    <ligand>
        <name>Ca(2+)</name>
        <dbReference type="ChEBI" id="CHEBI:29108"/>
        <label>1</label>
    </ligand>
</feature>
<comment type="caution">
    <text evidence="8">The sequence shown here is derived from an EMBL/GenBank/DDBJ whole genome shotgun (WGS) entry which is preliminary data.</text>
</comment>
<dbReference type="PANTHER" id="PTHR10502:SF104">
    <property type="entry name" value="ANNEXIN D1"/>
    <property type="match status" value="1"/>
</dbReference>
<dbReference type="Gene3D" id="1.10.220.10">
    <property type="entry name" value="Annexin"/>
    <property type="match status" value="4"/>
</dbReference>
<keyword evidence="9" id="KW-1185">Reference proteome</keyword>
<evidence type="ECO:0000313" key="8">
    <source>
        <dbReference type="EMBL" id="KAJ6818664.1"/>
    </source>
</evidence>
<dbReference type="GO" id="GO:0005886">
    <property type="term" value="C:plasma membrane"/>
    <property type="evidence" value="ECO:0007669"/>
    <property type="project" value="TreeGrafter"/>
</dbReference>
<keyword evidence="2 7" id="KW-0677">Repeat</keyword>
<dbReference type="FunFam" id="1.10.220.10:FF:000008">
    <property type="entry name" value="Annexin"/>
    <property type="match status" value="1"/>
</dbReference>
<feature type="binding site" evidence="6">
    <location>
        <position position="298"/>
    </location>
    <ligand>
        <name>Ca(2+)</name>
        <dbReference type="ChEBI" id="CHEBI:29108"/>
        <label>3</label>
    </ligand>
</feature>
<dbReference type="GO" id="GO:0009414">
    <property type="term" value="P:response to water deprivation"/>
    <property type="evidence" value="ECO:0007669"/>
    <property type="project" value="TreeGrafter"/>
</dbReference>
<keyword evidence="5 7" id="KW-0111">Calcium/phospholipid-binding</keyword>
<evidence type="ECO:0000256" key="3">
    <source>
        <dbReference type="ARBA" id="ARBA00022837"/>
    </source>
</evidence>
<evidence type="ECO:0000256" key="6">
    <source>
        <dbReference type="PIRSR" id="PIRSR609118-1"/>
    </source>
</evidence>
<evidence type="ECO:0000256" key="1">
    <source>
        <dbReference type="ARBA" id="ARBA00022723"/>
    </source>
</evidence>
<feature type="binding site" evidence="6">
    <location>
        <position position="299"/>
    </location>
    <ligand>
        <name>Ca(2+)</name>
        <dbReference type="ChEBI" id="CHEBI:29108"/>
        <label>1</label>
    </ligand>
</feature>
<dbReference type="AlphaFoldDB" id="A0AAX6FQJ0"/>
<keyword evidence="4 7" id="KW-0041">Annexin</keyword>
<dbReference type="InterPro" id="IPR018252">
    <property type="entry name" value="Annexin_repeat_CS"/>
</dbReference>
<dbReference type="PROSITE" id="PS51897">
    <property type="entry name" value="ANNEXIN_2"/>
    <property type="match status" value="4"/>
</dbReference>
<dbReference type="FunFam" id="1.10.220.10:FF:000006">
    <property type="entry name" value="Annexin"/>
    <property type="match status" value="1"/>
</dbReference>
<dbReference type="GO" id="GO:0005737">
    <property type="term" value="C:cytoplasm"/>
    <property type="evidence" value="ECO:0007669"/>
    <property type="project" value="TreeGrafter"/>
</dbReference>
<dbReference type="Pfam" id="PF00191">
    <property type="entry name" value="Annexin"/>
    <property type="match status" value="4"/>
</dbReference>
<dbReference type="GO" id="GO:0001786">
    <property type="term" value="F:phosphatidylserine binding"/>
    <property type="evidence" value="ECO:0007669"/>
    <property type="project" value="TreeGrafter"/>
</dbReference>
<dbReference type="GO" id="GO:0009651">
    <property type="term" value="P:response to salt stress"/>
    <property type="evidence" value="ECO:0007669"/>
    <property type="project" value="TreeGrafter"/>
</dbReference>
<protein>
    <recommendedName>
        <fullName evidence="7">Annexin</fullName>
    </recommendedName>
</protein>
<gene>
    <name evidence="8" type="ORF">M6B38_405335</name>
</gene>
<dbReference type="InterPro" id="IPR018502">
    <property type="entry name" value="Annexin_repeat"/>
</dbReference>
<feature type="binding site" evidence="6">
    <location>
        <position position="258"/>
    </location>
    <ligand>
        <name>Ca(2+)</name>
        <dbReference type="ChEBI" id="CHEBI:29108"/>
        <label>1</label>
    </ligand>
</feature>
<dbReference type="PROSITE" id="PS00223">
    <property type="entry name" value="ANNEXIN_1"/>
    <property type="match status" value="1"/>
</dbReference>
<dbReference type="GO" id="GO:0005509">
    <property type="term" value="F:calcium ion binding"/>
    <property type="evidence" value="ECO:0007669"/>
    <property type="project" value="InterPro"/>
</dbReference>
<dbReference type="InterPro" id="IPR009118">
    <property type="entry name" value="AnnexinD_plant"/>
</dbReference>
<dbReference type="GO" id="GO:0009408">
    <property type="term" value="P:response to heat"/>
    <property type="evidence" value="ECO:0007669"/>
    <property type="project" value="TreeGrafter"/>
</dbReference>
<feature type="binding site" evidence="6">
    <location>
        <position position="68"/>
    </location>
    <ligand>
        <name>Ca(2+)</name>
        <dbReference type="ChEBI" id="CHEBI:29108"/>
        <label>1</label>
    </ligand>
</feature>
<dbReference type="SMART" id="SM00335">
    <property type="entry name" value="ANX"/>
    <property type="match status" value="4"/>
</dbReference>
<dbReference type="PRINTS" id="PR01814">
    <property type="entry name" value="ANNEXINPLANT"/>
</dbReference>